<sequence length="74" mass="8824">MDTTKQPPLNEIQLTLIRLFSREMSSDEMAHIKQLLMDYYENELQKELDEVIADKNLTTADFEERLNQQQRNAH</sequence>
<accession>A0A098S6P5</accession>
<evidence type="ECO:0000313" key="1">
    <source>
        <dbReference type="EMBL" id="KGE88174.1"/>
    </source>
</evidence>
<reference evidence="1 2" key="1">
    <citation type="journal article" date="2014" name="Int. J. Syst. Evol. Microbiol.">
        <title>Phaeodactylibacter xiamenensis gen. nov., sp. nov., a member of the family Saprospiraceae isolated from the marine alga Phaeodactylum tricornutum.</title>
        <authorList>
            <person name="Chen Z.Jr."/>
            <person name="Lei X."/>
            <person name="Lai Q."/>
            <person name="Li Y."/>
            <person name="Zhang B."/>
            <person name="Zhang J."/>
            <person name="Zhang H."/>
            <person name="Yang L."/>
            <person name="Zheng W."/>
            <person name="Tian Y."/>
            <person name="Yu Z."/>
            <person name="Xu H.Jr."/>
            <person name="Zheng T."/>
        </authorList>
    </citation>
    <scope>NUCLEOTIDE SEQUENCE [LARGE SCALE GENOMIC DNA]</scope>
    <source>
        <strain evidence="1 2">KD52</strain>
    </source>
</reference>
<proteinExistence type="predicted"/>
<name>A0A098S6P5_9BACT</name>
<organism evidence="1 2">
    <name type="scientific">Phaeodactylibacter xiamenensis</name>
    <dbReference type="NCBI Taxonomy" id="1524460"/>
    <lineage>
        <taxon>Bacteria</taxon>
        <taxon>Pseudomonadati</taxon>
        <taxon>Bacteroidota</taxon>
        <taxon>Saprospiria</taxon>
        <taxon>Saprospirales</taxon>
        <taxon>Haliscomenobacteraceae</taxon>
        <taxon>Phaeodactylibacter</taxon>
    </lineage>
</organism>
<dbReference type="RefSeq" id="WP_044219437.1">
    <property type="nucleotide sequence ID" value="NZ_JBKAGJ010000007.1"/>
</dbReference>
<comment type="caution">
    <text evidence="1">The sequence shown here is derived from an EMBL/GenBank/DDBJ whole genome shotgun (WGS) entry which is preliminary data.</text>
</comment>
<protein>
    <submittedName>
        <fullName evidence="1">Uncharacterized protein</fullName>
    </submittedName>
</protein>
<dbReference type="AlphaFoldDB" id="A0A098S6P5"/>
<dbReference type="STRING" id="1524460.IX84_10135"/>
<evidence type="ECO:0000313" key="2">
    <source>
        <dbReference type="Proteomes" id="UP000029736"/>
    </source>
</evidence>
<dbReference type="Proteomes" id="UP000029736">
    <property type="component" value="Unassembled WGS sequence"/>
</dbReference>
<dbReference type="OrthoDB" id="798931at2"/>
<gene>
    <name evidence="1" type="ORF">IX84_10135</name>
</gene>
<dbReference type="EMBL" id="JPOS01000020">
    <property type="protein sequence ID" value="KGE88174.1"/>
    <property type="molecule type" value="Genomic_DNA"/>
</dbReference>
<keyword evidence="2" id="KW-1185">Reference proteome</keyword>